<keyword evidence="1" id="KW-0732">Signal</keyword>
<dbReference type="Pfam" id="PF26061">
    <property type="entry name" value="DUF8021"/>
    <property type="match status" value="1"/>
</dbReference>
<name>A0AAU7DKV2_9BACT</name>
<evidence type="ECO:0000313" key="3">
    <source>
        <dbReference type="EMBL" id="XBH18250.1"/>
    </source>
</evidence>
<feature type="chain" id="PRO_5043873668" description="DUF8021 domain-containing protein" evidence="1">
    <location>
        <begin position="26"/>
        <end position="287"/>
    </location>
</feature>
<dbReference type="RefSeq" id="WP_348263473.1">
    <property type="nucleotide sequence ID" value="NZ_CP121196.1"/>
</dbReference>
<organism evidence="3">
    <name type="scientific">Telmatobacter sp. DSM 110680</name>
    <dbReference type="NCBI Taxonomy" id="3036704"/>
    <lineage>
        <taxon>Bacteria</taxon>
        <taxon>Pseudomonadati</taxon>
        <taxon>Acidobacteriota</taxon>
        <taxon>Terriglobia</taxon>
        <taxon>Terriglobales</taxon>
        <taxon>Acidobacteriaceae</taxon>
        <taxon>Telmatobacter</taxon>
    </lineage>
</organism>
<evidence type="ECO:0000259" key="2">
    <source>
        <dbReference type="Pfam" id="PF26061"/>
    </source>
</evidence>
<dbReference type="InterPro" id="IPR058334">
    <property type="entry name" value="DUF8021"/>
</dbReference>
<dbReference type="AlphaFoldDB" id="A0AAU7DKV2"/>
<feature type="domain" description="DUF8021" evidence="2">
    <location>
        <begin position="154"/>
        <end position="272"/>
    </location>
</feature>
<accession>A0AAU7DKV2</accession>
<evidence type="ECO:0000256" key="1">
    <source>
        <dbReference type="SAM" id="SignalP"/>
    </source>
</evidence>
<proteinExistence type="predicted"/>
<dbReference type="EMBL" id="CP121196">
    <property type="protein sequence ID" value="XBH18250.1"/>
    <property type="molecule type" value="Genomic_DNA"/>
</dbReference>
<sequence length="287" mass="31726">MQALKATTLAYAAIALFVLSSAASAATCDRGCLLEQAKQFNAAMLGHTPEKIQLAPDAQIRENTKAITLGESKWVGVTKILSEGVYTDPILGNVIEHVAAERGSGKTVYIGTRLKMVEGRIKEVEINFDDSPRVNAKNLVPYDPIFNTLVPPEERSTREQLERIITSYFKGLTDHQPIQADYDPRCDRYHSGNRVTHNPKNGVEESGDVGCYESNLGPKPWGPATEVRIGLIDPERGIVIGYAILYYGDSPRRMQINEVFKILDGRIRMVDNIGLMEEGITTSGFTR</sequence>
<reference evidence="3" key="1">
    <citation type="submission" date="2023-03" db="EMBL/GenBank/DDBJ databases">
        <title>Edaphobacter sp.</title>
        <authorList>
            <person name="Huber K.J."/>
            <person name="Papendorf J."/>
            <person name="Pilke C."/>
            <person name="Bunk B."/>
            <person name="Sproeer C."/>
            <person name="Pester M."/>
        </authorList>
    </citation>
    <scope>NUCLEOTIDE SEQUENCE</scope>
    <source>
        <strain evidence="3">DSM 110680</strain>
    </source>
</reference>
<protein>
    <recommendedName>
        <fullName evidence="2">DUF8021 domain-containing protein</fullName>
    </recommendedName>
</protein>
<feature type="signal peptide" evidence="1">
    <location>
        <begin position="1"/>
        <end position="25"/>
    </location>
</feature>
<gene>
    <name evidence="3" type="ORF">P8935_02705</name>
</gene>